<accession>A0A8T6YZQ5</accession>
<keyword evidence="2" id="KW-1185">Reference proteome</keyword>
<dbReference type="RefSeq" id="WP_167815437.1">
    <property type="nucleotide sequence ID" value="NZ_PNCO02000001.1"/>
</dbReference>
<name>A0A8T6YZQ5_9GAMM</name>
<dbReference type="InterPro" id="IPR027417">
    <property type="entry name" value="P-loop_NTPase"/>
</dbReference>
<evidence type="ECO:0000313" key="2">
    <source>
        <dbReference type="Proteomes" id="UP000307537"/>
    </source>
</evidence>
<evidence type="ECO:0000313" key="1">
    <source>
        <dbReference type="EMBL" id="NKC19995.1"/>
    </source>
</evidence>
<gene>
    <name evidence="1" type="ORF">CWC29_014355</name>
</gene>
<dbReference type="EMBL" id="PNCO02000001">
    <property type="protein sequence ID" value="NKC19995.1"/>
    <property type="molecule type" value="Genomic_DNA"/>
</dbReference>
<dbReference type="SUPFAM" id="SSF52540">
    <property type="entry name" value="P-loop containing nucleoside triphosphate hydrolases"/>
    <property type="match status" value="1"/>
</dbReference>
<organism evidence="1 2">
    <name type="scientific">Pseudoalteromonas galatheae</name>
    <dbReference type="NCBI Taxonomy" id="579562"/>
    <lineage>
        <taxon>Bacteria</taxon>
        <taxon>Pseudomonadati</taxon>
        <taxon>Pseudomonadota</taxon>
        <taxon>Gammaproteobacteria</taxon>
        <taxon>Alteromonadales</taxon>
        <taxon>Pseudoalteromonadaceae</taxon>
        <taxon>Pseudoalteromonas</taxon>
    </lineage>
</organism>
<comment type="caution">
    <text evidence="1">The sequence shown here is derived from an EMBL/GenBank/DDBJ whole genome shotgun (WGS) entry which is preliminary data.</text>
</comment>
<sequence>MDINFSNIRAHDGSKNAGFEELICQLAHLQQPKGGRLFVRKEGAGGDAGVECYWVLEDGSEIGWQVKYFPDGLNASRWQQVDESFSTALNKHPNLKHYKVCLPLDKADSRKRGRGGKTVVSVEDEWLKHVAKWKAQAEASGRDIEFSYWGKHEIMTLLTIDDPQFSGRALYWFNEPFLGSAVFEKVAMRSRQSLGERYSAESHIDLPIASEFDGLCLRSSWWALLKREKSELKRVSESVLSELNKLVEKSIISIGSGNFGTLQKQFKSVVSELDKSIKYKSFHHEISSIASSINRLSEMYLSIYEHVLRQIHQIDRYKTLRDGLTSLSDLLERLILIVKRRGTLASKSKAALLFGEAGIGKSHLLCDLSLERINQNLPTLFLLGAQYCGGNPVSFIKEALDLQSYRTTHVLGALDSAGEASGERALIVIDAINEGNYRDDWYNHITTFISELSYFPNIAVLFSCRSTYLNYIVPDSAHEHLLPRFKHTGFSSLGARAVEKFLSKHGIFKPSAPILVPELTNPLFLKICCKALRESRKKTFPKNLNSTEALFNFYIDSIESVISKRKRFNPKEAIIQSLLIDISSKLFPDNLQGLPKHEARKLVNSYDPNPYVNESLFDILLDESVIAEDVSYDMSQRGNLVIRFTYERFSDYFIAKELVKGVSKIEKLCLEGPVAHLLSENRYYADAGIFEALAIVVAERHNKELEDLIPAEAKVDKWQLDQTFKNTILLRSPESFSDRTLEILNNLDASSFEYPALDILLKLSTVPNHPWNAEFIHKNLCDKQIAERDHSWSIHIAYGDCSEEESDCESYVKIIIEWLQTSDIKLLEREQVRLCAITLIWFLTTSNRKVRDRSTKALVRSLSLYPDLITELLNRFSKINDTYLIERLFAVAYGVVCNIDNSEVIEEIAIVTYDLLFKEGYPLPHILLRDYARGILELALLKGVLSSDIPAENFRPPYKSISILENPTKDELDKLTGDTFSSKIKSSLMGFPGDFGNYTMSCVHNWSSTPITHTNIDKGIDVKRRFAKEFLAGEIQKEYLENVEPKKLEQESGLPLDRLESLLNMYDLEEYYSHEESKKQQNEFDEKVKVLLNEEQQEKYRWLSGLSNHREASFSRKWAQRWVCKRAYEFGWSDELFSGFERFCSYGRGHSLGGGAMERVGKKYQWMAFHEFLARLSDTYQWINRGYSDLPDDDDYEGPWQINLRDIDPTIWAKRNGEYKTYHNEHCTWWQPYNFPFPAEDDPKAKAGFLWDEKTIPEFSKILKRNNPEEEGEWAVLRGFWSENKKYSADELDSPYLDGWFRINAICIRKGDFDSLLKRLKGQTLCDPSLVSVPSTQHEGFFGEYPWHTIYKHLSGWQERQDNSRGRIPVKHFVPYAQYEWESGGNDYSIDSSLRFNVPAKELIQEAELKRAQGKWGCWEHGGKVVFSDPSIEEYGPSYALMSTDFLQKWLSDNNMELIWLIGGEKQMFSNEGGEFFGRLVFSGIYRYEQGKPTGSMWFTKEQRDG</sequence>
<proteinExistence type="predicted"/>
<dbReference type="Proteomes" id="UP000307537">
    <property type="component" value="Unassembled WGS sequence"/>
</dbReference>
<reference evidence="1" key="1">
    <citation type="submission" date="2019-10" db="EMBL/GenBank/DDBJ databases">
        <authorList>
            <person name="Paulsen S."/>
        </authorList>
    </citation>
    <scope>NUCLEOTIDE SEQUENCE</scope>
    <source>
        <strain evidence="1">S4498</strain>
    </source>
</reference>
<protein>
    <recommendedName>
        <fullName evidence="3">ATP-binding protein</fullName>
    </recommendedName>
</protein>
<evidence type="ECO:0008006" key="3">
    <source>
        <dbReference type="Google" id="ProtNLM"/>
    </source>
</evidence>